<keyword evidence="2" id="KW-1185">Reference proteome</keyword>
<gene>
    <name evidence="1" type="ORF">PAPOLLO_LOCUS10668</name>
</gene>
<evidence type="ECO:0000313" key="1">
    <source>
        <dbReference type="EMBL" id="CAG4983631.1"/>
    </source>
</evidence>
<reference evidence="1" key="1">
    <citation type="submission" date="2021-04" db="EMBL/GenBank/DDBJ databases">
        <authorList>
            <person name="Tunstrom K."/>
        </authorList>
    </citation>
    <scope>NUCLEOTIDE SEQUENCE</scope>
</reference>
<protein>
    <submittedName>
        <fullName evidence="1">(apollo) hypothetical protein</fullName>
    </submittedName>
</protein>
<accession>A0A8S3WXP0</accession>
<dbReference type="Proteomes" id="UP000691718">
    <property type="component" value="Unassembled WGS sequence"/>
</dbReference>
<evidence type="ECO:0000313" key="2">
    <source>
        <dbReference type="Proteomes" id="UP000691718"/>
    </source>
</evidence>
<dbReference type="EMBL" id="CAJQZP010000769">
    <property type="protein sequence ID" value="CAG4983631.1"/>
    <property type="molecule type" value="Genomic_DNA"/>
</dbReference>
<comment type="caution">
    <text evidence="1">The sequence shown here is derived from an EMBL/GenBank/DDBJ whole genome shotgun (WGS) entry which is preliminary data.</text>
</comment>
<proteinExistence type="predicted"/>
<name>A0A8S3WXP0_PARAO</name>
<sequence>MGDKGVEQYLSEYTLVSQLLDKINRIESVKDRWIPTFSPPIRTLSALLNQELEVPLIGASFEIQGGYTLKPRTIGQWFLMLLLERVRRQVDEGIGLHTLIYCVCWCAPLVNEHDYERLRYSATMIKAWLLQNTCQDCVYKFLREHRADLAFEYYFNIADSFSECIILPEMRTSIK</sequence>
<dbReference type="AlphaFoldDB" id="A0A8S3WXP0"/>
<dbReference type="OrthoDB" id="7491930at2759"/>
<organism evidence="1 2">
    <name type="scientific">Parnassius apollo</name>
    <name type="common">Apollo butterfly</name>
    <name type="synonym">Papilio apollo</name>
    <dbReference type="NCBI Taxonomy" id="110799"/>
    <lineage>
        <taxon>Eukaryota</taxon>
        <taxon>Metazoa</taxon>
        <taxon>Ecdysozoa</taxon>
        <taxon>Arthropoda</taxon>
        <taxon>Hexapoda</taxon>
        <taxon>Insecta</taxon>
        <taxon>Pterygota</taxon>
        <taxon>Neoptera</taxon>
        <taxon>Endopterygota</taxon>
        <taxon>Lepidoptera</taxon>
        <taxon>Glossata</taxon>
        <taxon>Ditrysia</taxon>
        <taxon>Papilionoidea</taxon>
        <taxon>Papilionidae</taxon>
        <taxon>Parnassiinae</taxon>
        <taxon>Parnassini</taxon>
        <taxon>Parnassius</taxon>
        <taxon>Parnassius</taxon>
    </lineage>
</organism>